<dbReference type="InterPro" id="IPR011009">
    <property type="entry name" value="Kinase-like_dom_sf"/>
</dbReference>
<protein>
    <recommendedName>
        <fullName evidence="3">Protein kinase domain-containing protein</fullName>
    </recommendedName>
</protein>
<dbReference type="SUPFAM" id="SSF52058">
    <property type="entry name" value="L domain-like"/>
    <property type="match status" value="1"/>
</dbReference>
<name>A0A5D2IBJ1_GOSTO</name>
<dbReference type="Pfam" id="PF00560">
    <property type="entry name" value="LRR_1"/>
    <property type="match status" value="3"/>
</dbReference>
<dbReference type="PANTHER" id="PTHR48007:SF36">
    <property type="entry name" value="RECEPTOR PROTEIN KINASE-LIKE PROTEIN ZAR1"/>
    <property type="match status" value="1"/>
</dbReference>
<accession>A0A5D2IBJ1</accession>
<dbReference type="Gene3D" id="1.10.510.10">
    <property type="entry name" value="Transferase(Phosphotransferase) domain 1"/>
    <property type="match status" value="1"/>
</dbReference>
<dbReference type="InterPro" id="IPR001611">
    <property type="entry name" value="Leu-rich_rpt"/>
</dbReference>
<dbReference type="EMBL" id="CM017634">
    <property type="protein sequence ID" value="TYH39453.1"/>
    <property type="molecule type" value="Genomic_DNA"/>
</dbReference>
<dbReference type="InterPro" id="IPR046959">
    <property type="entry name" value="PRK1-6/SRF4-like"/>
</dbReference>
<dbReference type="AlphaFoldDB" id="A0A5D2IBJ1"/>
<reference evidence="1 2" key="1">
    <citation type="submission" date="2019-07" db="EMBL/GenBank/DDBJ databases">
        <title>WGS assembly of Gossypium tomentosum.</title>
        <authorList>
            <person name="Chen Z.J."/>
            <person name="Sreedasyam A."/>
            <person name="Ando A."/>
            <person name="Song Q."/>
            <person name="De L."/>
            <person name="Hulse-Kemp A."/>
            <person name="Ding M."/>
            <person name="Ye W."/>
            <person name="Kirkbride R."/>
            <person name="Jenkins J."/>
            <person name="Plott C."/>
            <person name="Lovell J."/>
            <person name="Lin Y.-M."/>
            <person name="Vaughn R."/>
            <person name="Liu B."/>
            <person name="Li W."/>
            <person name="Simpson S."/>
            <person name="Scheffler B."/>
            <person name="Saski C."/>
            <person name="Grover C."/>
            <person name="Hu G."/>
            <person name="Conover J."/>
            <person name="Carlson J."/>
            <person name="Shu S."/>
            <person name="Boston L."/>
            <person name="Williams M."/>
            <person name="Peterson D."/>
            <person name="Mcgee K."/>
            <person name="Jones D."/>
            <person name="Wendel J."/>
            <person name="Stelly D."/>
            <person name="Grimwood J."/>
            <person name="Schmutz J."/>
        </authorList>
    </citation>
    <scope>NUCLEOTIDE SEQUENCE [LARGE SCALE GENOMIC DNA]</scope>
    <source>
        <strain evidence="1">7179.01</strain>
    </source>
</reference>
<evidence type="ECO:0000313" key="2">
    <source>
        <dbReference type="Proteomes" id="UP000322667"/>
    </source>
</evidence>
<keyword evidence="2" id="KW-1185">Reference proteome</keyword>
<dbReference type="SUPFAM" id="SSF56112">
    <property type="entry name" value="Protein kinase-like (PK-like)"/>
    <property type="match status" value="1"/>
</dbReference>
<proteinExistence type="predicted"/>
<gene>
    <name evidence="1" type="ORF">ES332_D12G179700v1</name>
</gene>
<dbReference type="InterPro" id="IPR032675">
    <property type="entry name" value="LRR_dom_sf"/>
</dbReference>
<evidence type="ECO:0000313" key="1">
    <source>
        <dbReference type="EMBL" id="TYH39453.1"/>
    </source>
</evidence>
<dbReference type="Proteomes" id="UP000322667">
    <property type="component" value="Chromosome D12"/>
</dbReference>
<feature type="non-terminal residue" evidence="1">
    <location>
        <position position="1"/>
    </location>
</feature>
<dbReference type="Gene3D" id="3.80.10.10">
    <property type="entry name" value="Ribonuclease Inhibitor"/>
    <property type="match status" value="2"/>
</dbReference>
<sequence length="588" mass="64940">VDLPAGHDSPFTDWNKNDATPCRFPDPRVVGMAVSGKNLRGYIPSELGTLIYLRSLNLHNNNFYGSILGQLFNETLLHSLFLYGNNLSGSLPPLICNLPMLQNLDLSNNSLSGSLPENLKNCKQLQRLILAQNKFSGQIPGGIWPKTKNLLNSLSTTLNLSYNHLSGKLSKTLGDLPVTVSFDLRNNNLSSEIPKTGSFANQGLTTFLNNPLLYGFPLQKPCTNSNISLSGTQSSSRNNLSETQKKGLGPGLILLISAADAAGLAFLRLIIVYIYWKRKDSSNGCSCTGKCKFDSENEEHEKGERSAKGEGELVAIDKWFNIELDELLRASTYVLGKSGLGIVYKMVLGNGVPVAVRRLGEGGLDQQRYREFAAELRAYYWALDEKLLISDLISNGNLTNGMKVVQSGRPLMSVITHPRGLIRPASVVPFRYNYTLIVRKLLLKIFTFRSIIKMFRNGQPPTNLTCLNKLITTGSDPSSCGGFIGGLPHKSIQTERTNNYRSSEARAIGGRPTQKWDVYSFGVVLLELLIRKSPELSSTTSSSMEIPDLVRWVRKGLEEENPLSDMADSMLLQERLHALKQTLRLDPG</sequence>
<organism evidence="1 2">
    <name type="scientific">Gossypium tomentosum</name>
    <name type="common">Hawaiian cotton</name>
    <name type="synonym">Gossypium sandvicense</name>
    <dbReference type="NCBI Taxonomy" id="34277"/>
    <lineage>
        <taxon>Eukaryota</taxon>
        <taxon>Viridiplantae</taxon>
        <taxon>Streptophyta</taxon>
        <taxon>Embryophyta</taxon>
        <taxon>Tracheophyta</taxon>
        <taxon>Spermatophyta</taxon>
        <taxon>Magnoliopsida</taxon>
        <taxon>eudicotyledons</taxon>
        <taxon>Gunneridae</taxon>
        <taxon>Pentapetalae</taxon>
        <taxon>rosids</taxon>
        <taxon>malvids</taxon>
        <taxon>Malvales</taxon>
        <taxon>Malvaceae</taxon>
        <taxon>Malvoideae</taxon>
        <taxon>Gossypium</taxon>
    </lineage>
</organism>
<dbReference type="PANTHER" id="PTHR48007">
    <property type="entry name" value="LEUCINE-RICH REPEAT RECEPTOR-LIKE PROTEIN KINASE PXC1"/>
    <property type="match status" value="1"/>
</dbReference>
<evidence type="ECO:0008006" key="3">
    <source>
        <dbReference type="Google" id="ProtNLM"/>
    </source>
</evidence>